<dbReference type="Proteomes" id="UP000315003">
    <property type="component" value="Chromosome"/>
</dbReference>
<dbReference type="InterPro" id="IPR011463">
    <property type="entry name" value="DUF1569"/>
</dbReference>
<evidence type="ECO:0000313" key="2">
    <source>
        <dbReference type="Proteomes" id="UP000315003"/>
    </source>
</evidence>
<dbReference type="Pfam" id="PF07606">
    <property type="entry name" value="DUF1569"/>
    <property type="match status" value="1"/>
</dbReference>
<dbReference type="Gene3D" id="1.20.120.450">
    <property type="entry name" value="dinb family like domain"/>
    <property type="match status" value="1"/>
</dbReference>
<sequence>MAHQAREAGALTSVADQPNGFRFVTLAVNSKMNQPTARRELKLAGLDEVLDECRRLLESGYQRHGNWSLGQICNHLRLTIDANVQGYPTWMMVMGLPLRPLLRRWLLPKLMDGDSPVGIRTAGRFVPAGDLSDAAEIDQLEASIQRFGRAETLHGHPGFGQMSKEAFEQFHVVHAVHHLRFLSTVERPR</sequence>
<organism evidence="1 2">
    <name type="scientific">Stieleria bergensis</name>
    <dbReference type="NCBI Taxonomy" id="2528025"/>
    <lineage>
        <taxon>Bacteria</taxon>
        <taxon>Pseudomonadati</taxon>
        <taxon>Planctomycetota</taxon>
        <taxon>Planctomycetia</taxon>
        <taxon>Pirellulales</taxon>
        <taxon>Pirellulaceae</taxon>
        <taxon>Stieleria</taxon>
    </lineage>
</organism>
<dbReference type="EMBL" id="CP036272">
    <property type="protein sequence ID" value="QDT57630.1"/>
    <property type="molecule type" value="Genomic_DNA"/>
</dbReference>
<accession>A0A517SNC9</accession>
<dbReference type="InterPro" id="IPR034660">
    <property type="entry name" value="DinB/YfiT-like"/>
</dbReference>
<proteinExistence type="predicted"/>
<gene>
    <name evidence="1" type="ORF">SV7mr_01130</name>
</gene>
<reference evidence="1 2" key="1">
    <citation type="submission" date="2019-02" db="EMBL/GenBank/DDBJ databases">
        <title>Deep-cultivation of Planctomycetes and their phenomic and genomic characterization uncovers novel biology.</title>
        <authorList>
            <person name="Wiegand S."/>
            <person name="Jogler M."/>
            <person name="Boedeker C."/>
            <person name="Pinto D."/>
            <person name="Vollmers J."/>
            <person name="Rivas-Marin E."/>
            <person name="Kohn T."/>
            <person name="Peeters S.H."/>
            <person name="Heuer A."/>
            <person name="Rast P."/>
            <person name="Oberbeckmann S."/>
            <person name="Bunk B."/>
            <person name="Jeske O."/>
            <person name="Meyerdierks A."/>
            <person name="Storesund J.E."/>
            <person name="Kallscheuer N."/>
            <person name="Luecker S."/>
            <person name="Lage O.M."/>
            <person name="Pohl T."/>
            <person name="Merkel B.J."/>
            <person name="Hornburger P."/>
            <person name="Mueller R.-W."/>
            <person name="Bruemmer F."/>
            <person name="Labrenz M."/>
            <person name="Spormann A.M."/>
            <person name="Op den Camp H."/>
            <person name="Overmann J."/>
            <person name="Amann R."/>
            <person name="Jetten M.S.M."/>
            <person name="Mascher T."/>
            <person name="Medema M.H."/>
            <person name="Devos D.P."/>
            <person name="Kaster A.-K."/>
            <person name="Ovreas L."/>
            <person name="Rohde M."/>
            <person name="Galperin M.Y."/>
            <person name="Jogler C."/>
        </authorList>
    </citation>
    <scope>NUCLEOTIDE SEQUENCE [LARGE SCALE GENOMIC DNA]</scope>
    <source>
        <strain evidence="1 2">SV_7m_r</strain>
    </source>
</reference>
<protein>
    <recommendedName>
        <fullName evidence="3">DinB superfamily protein</fullName>
    </recommendedName>
</protein>
<keyword evidence="2" id="KW-1185">Reference proteome</keyword>
<evidence type="ECO:0008006" key="3">
    <source>
        <dbReference type="Google" id="ProtNLM"/>
    </source>
</evidence>
<name>A0A517SNC9_9BACT</name>
<evidence type="ECO:0000313" key="1">
    <source>
        <dbReference type="EMBL" id="QDT57630.1"/>
    </source>
</evidence>
<dbReference type="AlphaFoldDB" id="A0A517SNC9"/>